<evidence type="ECO:0000313" key="3">
    <source>
        <dbReference type="Proteomes" id="UP000601435"/>
    </source>
</evidence>
<evidence type="ECO:0000256" key="1">
    <source>
        <dbReference type="SAM" id="MobiDB-lite"/>
    </source>
</evidence>
<comment type="caution">
    <text evidence="2">The sequence shown here is derived from an EMBL/GenBank/DDBJ whole genome shotgun (WGS) entry which is preliminary data.</text>
</comment>
<dbReference type="Proteomes" id="UP000601435">
    <property type="component" value="Unassembled WGS sequence"/>
</dbReference>
<evidence type="ECO:0000313" key="2">
    <source>
        <dbReference type="EMBL" id="CAE7487284.1"/>
    </source>
</evidence>
<feature type="region of interest" description="Disordered" evidence="1">
    <location>
        <begin position="194"/>
        <end position="219"/>
    </location>
</feature>
<name>A0A812SLU1_9DINO</name>
<accession>A0A812SLU1</accession>
<dbReference type="EMBL" id="CAJNJA010022141">
    <property type="protein sequence ID" value="CAE7487284.1"/>
    <property type="molecule type" value="Genomic_DNA"/>
</dbReference>
<proteinExistence type="predicted"/>
<protein>
    <submittedName>
        <fullName evidence="2">Uncharacterized protein</fullName>
    </submittedName>
</protein>
<feature type="non-terminal residue" evidence="2">
    <location>
        <position position="219"/>
    </location>
</feature>
<feature type="compositionally biased region" description="Basic residues" evidence="1">
    <location>
        <begin position="210"/>
        <end position="219"/>
    </location>
</feature>
<sequence length="219" mass="25175">MARSSGVHFLAQSVLQAKGLETLTLSPFEIHFSQTRIRSEFQDGRPLQLALDEIQVMPNGQGEDFLLVPPFPRIEVTRWRCKLRDSTGAAKLSEGGQELYSQEERWFSFDNRRLCCLQRAAAQHWPKKVCCEVVEIPQTLARTRELRKFDTRNTGLSVLVGRRDDPNPEKWCWRTEVGLPTESEQEIGVVLPGLRHRGGRPQESEQGHLPFKRNGRRRS</sequence>
<keyword evidence="3" id="KW-1185">Reference proteome</keyword>
<reference evidence="2" key="1">
    <citation type="submission" date="2021-02" db="EMBL/GenBank/DDBJ databases">
        <authorList>
            <person name="Dougan E. K."/>
            <person name="Rhodes N."/>
            <person name="Thang M."/>
            <person name="Chan C."/>
        </authorList>
    </citation>
    <scope>NUCLEOTIDE SEQUENCE</scope>
</reference>
<gene>
    <name evidence="2" type="ORF">SNEC2469_LOCUS13844</name>
</gene>
<organism evidence="2 3">
    <name type="scientific">Symbiodinium necroappetens</name>
    <dbReference type="NCBI Taxonomy" id="1628268"/>
    <lineage>
        <taxon>Eukaryota</taxon>
        <taxon>Sar</taxon>
        <taxon>Alveolata</taxon>
        <taxon>Dinophyceae</taxon>
        <taxon>Suessiales</taxon>
        <taxon>Symbiodiniaceae</taxon>
        <taxon>Symbiodinium</taxon>
    </lineage>
</organism>
<dbReference type="AlphaFoldDB" id="A0A812SLU1"/>
<dbReference type="OrthoDB" id="408929at2759"/>